<feature type="non-terminal residue" evidence="3">
    <location>
        <position position="78"/>
    </location>
</feature>
<accession>A0A3A5JW58</accession>
<evidence type="ECO:0000313" key="4">
    <source>
        <dbReference type="Proteomes" id="UP000272706"/>
    </source>
</evidence>
<protein>
    <recommendedName>
        <fullName evidence="2">Transposase IS116/IS110/IS902 C-terminal domain-containing protein</fullName>
    </recommendedName>
</protein>
<proteinExistence type="predicted"/>
<feature type="region of interest" description="Disordered" evidence="1">
    <location>
        <begin position="1"/>
        <end position="22"/>
    </location>
</feature>
<dbReference type="Proteomes" id="UP000272706">
    <property type="component" value="Unassembled WGS sequence"/>
</dbReference>
<evidence type="ECO:0000259" key="2">
    <source>
        <dbReference type="Pfam" id="PF02371"/>
    </source>
</evidence>
<dbReference type="EMBL" id="QZWZ01000285">
    <property type="protein sequence ID" value="RJT13029.1"/>
    <property type="molecule type" value="Genomic_DNA"/>
</dbReference>
<dbReference type="GO" id="GO:0003677">
    <property type="term" value="F:DNA binding"/>
    <property type="evidence" value="ECO:0007669"/>
    <property type="project" value="InterPro"/>
</dbReference>
<dbReference type="AlphaFoldDB" id="A0A3A5JW58"/>
<comment type="caution">
    <text evidence="3">The sequence shown here is derived from an EMBL/GenBank/DDBJ whole genome shotgun (WGS) entry which is preliminary data.</text>
</comment>
<dbReference type="GO" id="GO:0004803">
    <property type="term" value="F:transposase activity"/>
    <property type="evidence" value="ECO:0007669"/>
    <property type="project" value="InterPro"/>
</dbReference>
<dbReference type="Pfam" id="PF02371">
    <property type="entry name" value="Transposase_20"/>
    <property type="match status" value="1"/>
</dbReference>
<sequence length="78" mass="8215">MTGAPDESGSKRRQKGLAKAGNARVRRGLIQLAWRFLRRGNQPGNSVNLEGSVARGVTEGGRSPTGGTFLATARTHIG</sequence>
<keyword evidence="4" id="KW-1185">Reference proteome</keyword>
<name>A0A3A5JW58_9HYPH</name>
<evidence type="ECO:0000313" key="3">
    <source>
        <dbReference type="EMBL" id="RJT13029.1"/>
    </source>
</evidence>
<dbReference type="OrthoDB" id="7459855at2"/>
<organism evidence="3 4">
    <name type="scientific">Mesorhizobium waimense</name>
    <dbReference type="NCBI Taxonomy" id="1300307"/>
    <lineage>
        <taxon>Bacteria</taxon>
        <taxon>Pseudomonadati</taxon>
        <taxon>Pseudomonadota</taxon>
        <taxon>Alphaproteobacteria</taxon>
        <taxon>Hyphomicrobiales</taxon>
        <taxon>Phyllobacteriaceae</taxon>
        <taxon>Mesorhizobium</taxon>
    </lineage>
</organism>
<gene>
    <name evidence="3" type="ORF">D3227_41020</name>
</gene>
<dbReference type="InterPro" id="IPR003346">
    <property type="entry name" value="Transposase_20"/>
</dbReference>
<feature type="domain" description="Transposase IS116/IS110/IS902 C-terminal" evidence="2">
    <location>
        <begin position="4"/>
        <end position="40"/>
    </location>
</feature>
<dbReference type="GO" id="GO:0006313">
    <property type="term" value="P:DNA transposition"/>
    <property type="evidence" value="ECO:0007669"/>
    <property type="project" value="InterPro"/>
</dbReference>
<reference evidence="3 4" key="1">
    <citation type="submission" date="2018-09" db="EMBL/GenBank/DDBJ databases">
        <title>Mesorhizobium carmichaelinearum sp. nov. isolated from Carmichaelinea spp. root nodules in New Zealand.</title>
        <authorList>
            <person name="De Meyer S.E."/>
        </authorList>
    </citation>
    <scope>NUCLEOTIDE SEQUENCE [LARGE SCALE GENOMIC DNA]</scope>
    <source>
        <strain evidence="3 4">ICMP19557</strain>
    </source>
</reference>
<evidence type="ECO:0000256" key="1">
    <source>
        <dbReference type="SAM" id="MobiDB-lite"/>
    </source>
</evidence>